<dbReference type="RefSeq" id="WP_279931634.1">
    <property type="nucleotide sequence ID" value="NZ_JARWBG010000043.1"/>
</dbReference>
<name>A0ABT6HV03_9ACTN</name>
<comment type="caution">
    <text evidence="2">The sequence shown here is derived from an EMBL/GenBank/DDBJ whole genome shotgun (WGS) entry which is preliminary data.</text>
</comment>
<protein>
    <submittedName>
        <fullName evidence="2">DUF4037 domain-containing protein</fullName>
    </submittedName>
</protein>
<dbReference type="Proteomes" id="UP001223144">
    <property type="component" value="Unassembled WGS sequence"/>
</dbReference>
<accession>A0ABT6HV03</accession>
<sequence length="343" mass="37195">MRGRELSRSFYEHLVAPLVDGVPHSAALLGDGSEVLGFDDDVSTDYDFGARLTLFLPQSVDPSPVHEALDALPESFKGFPVERRLVEVVSAPAYFTERIGVDPADGMSLADWLLAPTQRLATLVEGPVFQDRAQLLEGRRAALRWYPPDVWRYVLAAGWLRIAREEAFVGRTGMLGDALGSTVASARVARDLMRLAFLVERRWAPYGKWLGTAFARLPVAPRVAPHLHAALHARAWRAREAALNAAAGALAAATNRLGLAEEVDPAPRQFHARDIQVLDAARLTNALVARIADPEVRALVERLGPRHDGAVGRLPGAVDQAVDSAEILMDPPSCRALAPVLGL</sequence>
<dbReference type="Pfam" id="PF13228">
    <property type="entry name" value="DUF4037"/>
    <property type="match status" value="1"/>
</dbReference>
<dbReference type="InterPro" id="IPR025117">
    <property type="entry name" value="DUF4037"/>
</dbReference>
<evidence type="ECO:0000313" key="2">
    <source>
        <dbReference type="EMBL" id="MDH2392532.1"/>
    </source>
</evidence>
<proteinExistence type="predicted"/>
<evidence type="ECO:0000313" key="3">
    <source>
        <dbReference type="Proteomes" id="UP001223144"/>
    </source>
</evidence>
<keyword evidence="3" id="KW-1185">Reference proteome</keyword>
<evidence type="ECO:0000259" key="1">
    <source>
        <dbReference type="Pfam" id="PF13228"/>
    </source>
</evidence>
<feature type="domain" description="DUF4037" evidence="1">
    <location>
        <begin position="112"/>
        <end position="210"/>
    </location>
</feature>
<reference evidence="2 3" key="1">
    <citation type="submission" date="2023-04" db="EMBL/GenBank/DDBJ databases">
        <title>Streptomyces chengmaiensis sp. nov. isolated from the stem of mangrove plant in Hainan.</title>
        <authorList>
            <person name="Huang X."/>
            <person name="Zhou S."/>
            <person name="Chu X."/>
            <person name="Xie Y."/>
            <person name="Lin Y."/>
        </authorList>
    </citation>
    <scope>NUCLEOTIDE SEQUENCE [LARGE SCALE GENOMIC DNA]</scope>
    <source>
        <strain evidence="2 3">HNM0663</strain>
    </source>
</reference>
<organism evidence="2 3">
    <name type="scientific">Streptomyces chengmaiensis</name>
    <dbReference type="NCBI Taxonomy" id="3040919"/>
    <lineage>
        <taxon>Bacteria</taxon>
        <taxon>Bacillati</taxon>
        <taxon>Actinomycetota</taxon>
        <taxon>Actinomycetes</taxon>
        <taxon>Kitasatosporales</taxon>
        <taxon>Streptomycetaceae</taxon>
        <taxon>Streptomyces</taxon>
    </lineage>
</organism>
<gene>
    <name evidence="2" type="ORF">QCN29_27895</name>
</gene>
<dbReference type="EMBL" id="JARWBG010000043">
    <property type="protein sequence ID" value="MDH2392532.1"/>
    <property type="molecule type" value="Genomic_DNA"/>
</dbReference>